<sequence>MKLNKALLASSLVAAVAVAGCSKDNSSGTPGSSATPGQSAAPAKEKITLVWNLEQTLAASQLPADASKDFVKKAIDEKFNVDLKIEAAVNSPEREAKLAVKLASGDAPAIFTPGTTGGVKFQNDGLTTDAEKFLNEKTAPNYFKWVKPSEFKGYRLEGLTGRVPIPFARTQYVSYYIRQDWLDKLSLKAPTTYDEYVNVLKAFTNNDPDGNGKKDTYGFSAAGNSRMSMDFPEWPKNGLFASFVENNQYIDGQTDPRVSKVVDDILARMGEGVIDPDWFLNKGQTHVDKAVQGKIGIILGGTRDFAFDGNAAGLQARTKAVNPKADWQPFNPLGEAPIRAGVVPGAGIMFSKQVGDKNPEALKRSVEILDWLCSEEGFLLTHYGIEGKHYTKNGKEITIKKEAYEADISKNGNFLDIYDFFAPNEPEVLGLKVNDTTMTDRDKKIEQKLLGMKYYAALGSNLFPPQGVDLATWRNRMYELQGKMLFDDKSSKNWPAYREELMTKYNGQKIVDNYTKNLKDAGVIK</sequence>
<reference evidence="7 8" key="1">
    <citation type="submission" date="2022-02" db="EMBL/GenBank/DDBJ databases">
        <title>Paenibacillus sp. MBLB1776 Whole Genome Shotgun Sequencing.</title>
        <authorList>
            <person name="Hwang C.Y."/>
            <person name="Cho E.-S."/>
            <person name="Seo M.-J."/>
        </authorList>
    </citation>
    <scope>NUCLEOTIDE SEQUENCE [LARGE SCALE GENOMIC DNA]</scope>
    <source>
        <strain evidence="7 8">MBLB1776</strain>
    </source>
</reference>
<feature type="signal peptide" evidence="6">
    <location>
        <begin position="1"/>
        <end position="19"/>
    </location>
</feature>
<dbReference type="InterPro" id="IPR050490">
    <property type="entry name" value="Bact_solute-bd_prot1"/>
</dbReference>
<evidence type="ECO:0000256" key="2">
    <source>
        <dbReference type="ARBA" id="ARBA00022729"/>
    </source>
</evidence>
<dbReference type="RefSeq" id="WP_315605667.1">
    <property type="nucleotide sequence ID" value="NZ_CP130318.1"/>
</dbReference>
<gene>
    <name evidence="7" type="ORF">MJA45_02205</name>
</gene>
<evidence type="ECO:0000256" key="5">
    <source>
        <dbReference type="ARBA" id="ARBA00023288"/>
    </source>
</evidence>
<evidence type="ECO:0000313" key="8">
    <source>
        <dbReference type="Proteomes" id="UP001305702"/>
    </source>
</evidence>
<accession>A0AA96RFV7</accession>
<evidence type="ECO:0000256" key="4">
    <source>
        <dbReference type="ARBA" id="ARBA00023139"/>
    </source>
</evidence>
<keyword evidence="1" id="KW-1003">Cell membrane</keyword>
<organism evidence="7 8">
    <name type="scientific">Paenibacillus aurantius</name>
    <dbReference type="NCBI Taxonomy" id="2918900"/>
    <lineage>
        <taxon>Bacteria</taxon>
        <taxon>Bacillati</taxon>
        <taxon>Bacillota</taxon>
        <taxon>Bacilli</taxon>
        <taxon>Bacillales</taxon>
        <taxon>Paenibacillaceae</taxon>
        <taxon>Paenibacillus</taxon>
    </lineage>
</organism>
<evidence type="ECO:0000313" key="7">
    <source>
        <dbReference type="EMBL" id="WNQ11891.1"/>
    </source>
</evidence>
<proteinExistence type="predicted"/>
<keyword evidence="8" id="KW-1185">Reference proteome</keyword>
<protein>
    <recommendedName>
        <fullName evidence="9">ABC transporter substrate-binding protein</fullName>
    </recommendedName>
</protein>
<dbReference type="Pfam" id="PF13416">
    <property type="entry name" value="SBP_bac_8"/>
    <property type="match status" value="1"/>
</dbReference>
<keyword evidence="4" id="KW-0564">Palmitate</keyword>
<dbReference type="PANTHER" id="PTHR43649">
    <property type="entry name" value="ARABINOSE-BINDING PROTEIN-RELATED"/>
    <property type="match status" value="1"/>
</dbReference>
<evidence type="ECO:0000256" key="3">
    <source>
        <dbReference type="ARBA" id="ARBA00023136"/>
    </source>
</evidence>
<name>A0AA96RFV7_9BACL</name>
<dbReference type="AlphaFoldDB" id="A0AA96RFV7"/>
<feature type="chain" id="PRO_5041649584" description="ABC transporter substrate-binding protein" evidence="6">
    <location>
        <begin position="20"/>
        <end position="525"/>
    </location>
</feature>
<dbReference type="PANTHER" id="PTHR43649:SF33">
    <property type="entry name" value="POLYGALACTURONAN_RHAMNOGALACTURONAN-BINDING PROTEIN YTCQ"/>
    <property type="match status" value="1"/>
</dbReference>
<dbReference type="InterPro" id="IPR006059">
    <property type="entry name" value="SBP"/>
</dbReference>
<keyword evidence="5" id="KW-0449">Lipoprotein</keyword>
<dbReference type="SUPFAM" id="SSF53850">
    <property type="entry name" value="Periplasmic binding protein-like II"/>
    <property type="match status" value="1"/>
</dbReference>
<dbReference type="KEGG" id="paun:MJA45_02205"/>
<dbReference type="EMBL" id="CP130318">
    <property type="protein sequence ID" value="WNQ11891.1"/>
    <property type="molecule type" value="Genomic_DNA"/>
</dbReference>
<dbReference type="PROSITE" id="PS51257">
    <property type="entry name" value="PROKAR_LIPOPROTEIN"/>
    <property type="match status" value="1"/>
</dbReference>
<evidence type="ECO:0000256" key="1">
    <source>
        <dbReference type="ARBA" id="ARBA00022475"/>
    </source>
</evidence>
<dbReference type="Gene3D" id="3.40.190.10">
    <property type="entry name" value="Periplasmic binding protein-like II"/>
    <property type="match status" value="2"/>
</dbReference>
<evidence type="ECO:0008006" key="9">
    <source>
        <dbReference type="Google" id="ProtNLM"/>
    </source>
</evidence>
<dbReference type="Proteomes" id="UP001305702">
    <property type="component" value="Chromosome"/>
</dbReference>
<keyword evidence="3" id="KW-0472">Membrane</keyword>
<keyword evidence="2 6" id="KW-0732">Signal</keyword>
<evidence type="ECO:0000256" key="6">
    <source>
        <dbReference type="SAM" id="SignalP"/>
    </source>
</evidence>